<evidence type="ECO:0000256" key="1">
    <source>
        <dbReference type="SAM" id="Phobius"/>
    </source>
</evidence>
<protein>
    <submittedName>
        <fullName evidence="2">Uncharacterized protein</fullName>
    </submittedName>
</protein>
<feature type="transmembrane region" description="Helical" evidence="1">
    <location>
        <begin position="21"/>
        <end position="44"/>
    </location>
</feature>
<dbReference type="RefSeq" id="WP_256422763.1">
    <property type="nucleotide sequence ID" value="NZ_JANHDI010000014.1"/>
</dbReference>
<evidence type="ECO:0000313" key="3">
    <source>
        <dbReference type="Proteomes" id="UP001597085"/>
    </source>
</evidence>
<evidence type="ECO:0000313" key="2">
    <source>
        <dbReference type="EMBL" id="MFD1599362.1"/>
    </source>
</evidence>
<name>A0ABD6CQL0_9EURY</name>
<dbReference type="EMBL" id="JBHUDK010000008">
    <property type="protein sequence ID" value="MFD1599362.1"/>
    <property type="molecule type" value="Genomic_DNA"/>
</dbReference>
<accession>A0ABD6CQL0</accession>
<reference evidence="2 3" key="1">
    <citation type="journal article" date="2019" name="Int. J. Syst. Evol. Microbiol.">
        <title>The Global Catalogue of Microorganisms (GCM) 10K type strain sequencing project: providing services to taxonomists for standard genome sequencing and annotation.</title>
        <authorList>
            <consortium name="The Broad Institute Genomics Platform"/>
            <consortium name="The Broad Institute Genome Sequencing Center for Infectious Disease"/>
            <person name="Wu L."/>
            <person name="Ma J."/>
        </authorList>
    </citation>
    <scope>NUCLEOTIDE SEQUENCE [LARGE SCALE GENOMIC DNA]</scope>
    <source>
        <strain evidence="2 3">CGMCC 1.12121</strain>
    </source>
</reference>
<dbReference type="Proteomes" id="UP001597085">
    <property type="component" value="Unassembled WGS sequence"/>
</dbReference>
<sequence length="123" mass="12928">MSSSGDSYLDRADGQDIDDGISKAILAPILALGSGLAMLVSSAFENFTDIFSVVGDVRELIGAFFTEPTIAIRLAAEATGLSSQQFGIAAIPVVFASIAIGLVIVDRIWGDSIPILDTIIPWR</sequence>
<gene>
    <name evidence="2" type="ORF">ACFSBX_10390</name>
</gene>
<comment type="caution">
    <text evidence="2">The sequence shown here is derived from an EMBL/GenBank/DDBJ whole genome shotgun (WGS) entry which is preliminary data.</text>
</comment>
<keyword evidence="3" id="KW-1185">Reference proteome</keyword>
<feature type="transmembrane region" description="Helical" evidence="1">
    <location>
        <begin position="86"/>
        <end position="105"/>
    </location>
</feature>
<organism evidence="2 3">
    <name type="scientific">Halobellus rarus</name>
    <dbReference type="NCBI Taxonomy" id="1126237"/>
    <lineage>
        <taxon>Archaea</taxon>
        <taxon>Methanobacteriati</taxon>
        <taxon>Methanobacteriota</taxon>
        <taxon>Stenosarchaea group</taxon>
        <taxon>Halobacteria</taxon>
        <taxon>Halobacteriales</taxon>
        <taxon>Haloferacaceae</taxon>
        <taxon>Halobellus</taxon>
    </lineage>
</organism>
<keyword evidence="1" id="KW-0472">Membrane</keyword>
<keyword evidence="1" id="KW-0812">Transmembrane</keyword>
<keyword evidence="1" id="KW-1133">Transmembrane helix</keyword>
<dbReference type="AlphaFoldDB" id="A0ABD6CQL0"/>
<proteinExistence type="predicted"/>